<evidence type="ECO:0000259" key="5">
    <source>
        <dbReference type="Pfam" id="PF00460"/>
    </source>
</evidence>
<gene>
    <name evidence="8" type="ORF">JF535_15015</name>
</gene>
<dbReference type="RefSeq" id="WP_207003464.1">
    <property type="nucleotide sequence ID" value="NZ_JAEKJR010000002.1"/>
</dbReference>
<reference evidence="8 9" key="1">
    <citation type="submission" date="2020-12" db="EMBL/GenBank/DDBJ databases">
        <title>Oil enriched cultivation method for isolating marine PHA-producing bacteria.</title>
        <authorList>
            <person name="Zheng W."/>
            <person name="Yu S."/>
            <person name="Huang Y."/>
        </authorList>
    </citation>
    <scope>NUCLEOTIDE SEQUENCE [LARGE SCALE GENOMIC DNA]</scope>
    <source>
        <strain evidence="8 9">SN0-2</strain>
    </source>
</reference>
<keyword evidence="8" id="KW-0282">Flagellum</keyword>
<dbReference type="Pfam" id="PF00460">
    <property type="entry name" value="Flg_bb_rod"/>
    <property type="match status" value="1"/>
</dbReference>
<dbReference type="InterPro" id="IPR002371">
    <property type="entry name" value="FlgK"/>
</dbReference>
<dbReference type="SUPFAM" id="SSF117143">
    <property type="entry name" value="Flagellar hook protein flgE"/>
    <property type="match status" value="1"/>
</dbReference>
<dbReference type="EMBL" id="JAEKJR010000002">
    <property type="protein sequence ID" value="MBN8432161.1"/>
    <property type="molecule type" value="Genomic_DNA"/>
</dbReference>
<dbReference type="InterPro" id="IPR010930">
    <property type="entry name" value="Flg_bb/hook_C_dom"/>
</dbReference>
<feature type="domain" description="Flagellar basal-body/hook protein C-terminal" evidence="6">
    <location>
        <begin position="198"/>
        <end position="243"/>
    </location>
</feature>
<name>A0ABS3EA69_9GAMM</name>
<evidence type="ECO:0000313" key="8">
    <source>
        <dbReference type="EMBL" id="MBN8432161.1"/>
    </source>
</evidence>
<dbReference type="InterPro" id="IPR001444">
    <property type="entry name" value="Flag_bb_rod_N"/>
</dbReference>
<evidence type="ECO:0000256" key="3">
    <source>
        <dbReference type="ARBA" id="ARBA00023143"/>
    </source>
</evidence>
<keyword evidence="9" id="KW-1185">Reference proteome</keyword>
<dbReference type="PANTHER" id="PTHR30435:SF19">
    <property type="entry name" value="FLAGELLAR BASAL-BODY ROD PROTEIN FLGG"/>
    <property type="match status" value="1"/>
</dbReference>
<comment type="similarity">
    <text evidence="2 4">Belongs to the flagella basal body rod proteins family.</text>
</comment>
<dbReference type="NCBIfam" id="TIGR03506">
    <property type="entry name" value="FlgEFG_subfam"/>
    <property type="match status" value="2"/>
</dbReference>
<feature type="domain" description="Flagellar basal body rod protein N-terminal" evidence="5">
    <location>
        <begin position="4"/>
        <end position="34"/>
    </location>
</feature>
<organism evidence="8 9">
    <name type="scientific">Microbulbifer salipaludis</name>
    <dbReference type="NCBI Taxonomy" id="187980"/>
    <lineage>
        <taxon>Bacteria</taxon>
        <taxon>Pseudomonadati</taxon>
        <taxon>Pseudomonadota</taxon>
        <taxon>Gammaproteobacteria</taxon>
        <taxon>Cellvibrionales</taxon>
        <taxon>Microbulbiferaceae</taxon>
        <taxon>Microbulbifer</taxon>
    </lineage>
</organism>
<dbReference type="InterPro" id="IPR019776">
    <property type="entry name" value="Flagellar_basal_body_rod_CS"/>
</dbReference>
<sequence>MDALYIAQTGLNAQAEQLDVISNNISNMNTRGYKKAGVEFTAVLQAAGESGQALSGVAVEGVRNDLSQGAMQVTNNQWDIAIQGNGFFQVALENGDYAYVRSTRLSVDEDGYLKTSSGEKLSDYVNVPYGVESVSISPTGEVIGKLDGAETVLLGEIQLHSVMDVSKMSQGQGGLFYVEDGIEVTAATPGDSGMGLVRQGYVEGSNVELTQEMVQLIMAQRGYQLNAKIVQIGDQIMETVNNLRR</sequence>
<dbReference type="Pfam" id="PF06429">
    <property type="entry name" value="Flg_bbr_C"/>
    <property type="match status" value="1"/>
</dbReference>
<keyword evidence="8" id="KW-0966">Cell projection</keyword>
<evidence type="ECO:0000259" key="6">
    <source>
        <dbReference type="Pfam" id="PF06429"/>
    </source>
</evidence>
<accession>A0ABS3EA69</accession>
<keyword evidence="3 4" id="KW-0975">Bacterial flagellum</keyword>
<evidence type="ECO:0000313" key="9">
    <source>
        <dbReference type="Proteomes" id="UP000664293"/>
    </source>
</evidence>
<dbReference type="PRINTS" id="PR01005">
    <property type="entry name" value="FLGHOOKAP1"/>
</dbReference>
<keyword evidence="8" id="KW-0969">Cilium</keyword>
<dbReference type="InterPro" id="IPR037925">
    <property type="entry name" value="FlgE/F/G-like"/>
</dbReference>
<comment type="subcellular location">
    <subcellularLocation>
        <location evidence="1 4">Bacterial flagellum basal body</location>
    </subcellularLocation>
</comment>
<protein>
    <submittedName>
        <fullName evidence="8">Flagellar hook basal-body protein</fullName>
    </submittedName>
</protein>
<evidence type="ECO:0000256" key="4">
    <source>
        <dbReference type="RuleBase" id="RU362116"/>
    </source>
</evidence>
<dbReference type="PROSITE" id="PS00588">
    <property type="entry name" value="FLAGELLA_BB_ROD"/>
    <property type="match status" value="1"/>
</dbReference>
<dbReference type="InterPro" id="IPR020013">
    <property type="entry name" value="Flagellar_FlgE/F/G"/>
</dbReference>
<evidence type="ECO:0000256" key="1">
    <source>
        <dbReference type="ARBA" id="ARBA00004117"/>
    </source>
</evidence>
<dbReference type="PANTHER" id="PTHR30435">
    <property type="entry name" value="FLAGELLAR PROTEIN"/>
    <property type="match status" value="1"/>
</dbReference>
<evidence type="ECO:0000256" key="2">
    <source>
        <dbReference type="ARBA" id="ARBA00009677"/>
    </source>
</evidence>
<comment type="caution">
    <text evidence="8">The sequence shown here is derived from an EMBL/GenBank/DDBJ whole genome shotgun (WGS) entry which is preliminary data.</text>
</comment>
<dbReference type="InterPro" id="IPR053967">
    <property type="entry name" value="LlgE_F_G-like_D1"/>
</dbReference>
<dbReference type="Proteomes" id="UP000664293">
    <property type="component" value="Unassembled WGS sequence"/>
</dbReference>
<dbReference type="Pfam" id="PF22692">
    <property type="entry name" value="LlgE_F_G_D1"/>
    <property type="match status" value="1"/>
</dbReference>
<proteinExistence type="inferred from homology"/>
<feature type="domain" description="Flagellar hook protein FlgE/F/G-like D1" evidence="7">
    <location>
        <begin position="81"/>
        <end position="142"/>
    </location>
</feature>
<evidence type="ECO:0000259" key="7">
    <source>
        <dbReference type="Pfam" id="PF22692"/>
    </source>
</evidence>